<evidence type="ECO:0000313" key="1">
    <source>
        <dbReference type="EMBL" id="KAK9685076.1"/>
    </source>
</evidence>
<gene>
    <name evidence="1" type="ORF">QE152_g38324</name>
</gene>
<accession>A0AAW1I683</accession>
<dbReference type="Proteomes" id="UP001458880">
    <property type="component" value="Unassembled WGS sequence"/>
</dbReference>
<protein>
    <submittedName>
        <fullName evidence="1">Uncharacterized protein</fullName>
    </submittedName>
</protein>
<dbReference type="EMBL" id="JASPKY010000812">
    <property type="protein sequence ID" value="KAK9685076.1"/>
    <property type="molecule type" value="Genomic_DNA"/>
</dbReference>
<comment type="caution">
    <text evidence="1">The sequence shown here is derived from an EMBL/GenBank/DDBJ whole genome shotgun (WGS) entry which is preliminary data.</text>
</comment>
<proteinExistence type="predicted"/>
<reference evidence="1 2" key="1">
    <citation type="journal article" date="2024" name="BMC Genomics">
        <title>De novo assembly and annotation of Popillia japonica's genome with initial clues to its potential as an invasive pest.</title>
        <authorList>
            <person name="Cucini C."/>
            <person name="Boschi S."/>
            <person name="Funari R."/>
            <person name="Cardaioli E."/>
            <person name="Iannotti N."/>
            <person name="Marturano G."/>
            <person name="Paoli F."/>
            <person name="Bruttini M."/>
            <person name="Carapelli A."/>
            <person name="Frati F."/>
            <person name="Nardi F."/>
        </authorList>
    </citation>
    <scope>NUCLEOTIDE SEQUENCE [LARGE SCALE GENOMIC DNA]</scope>
    <source>
        <strain evidence="1">DMR45628</strain>
    </source>
</reference>
<dbReference type="AlphaFoldDB" id="A0AAW1I683"/>
<organism evidence="1 2">
    <name type="scientific">Popillia japonica</name>
    <name type="common">Japanese beetle</name>
    <dbReference type="NCBI Taxonomy" id="7064"/>
    <lineage>
        <taxon>Eukaryota</taxon>
        <taxon>Metazoa</taxon>
        <taxon>Ecdysozoa</taxon>
        <taxon>Arthropoda</taxon>
        <taxon>Hexapoda</taxon>
        <taxon>Insecta</taxon>
        <taxon>Pterygota</taxon>
        <taxon>Neoptera</taxon>
        <taxon>Endopterygota</taxon>
        <taxon>Coleoptera</taxon>
        <taxon>Polyphaga</taxon>
        <taxon>Scarabaeiformia</taxon>
        <taxon>Scarabaeidae</taxon>
        <taxon>Rutelinae</taxon>
        <taxon>Popillia</taxon>
    </lineage>
</organism>
<evidence type="ECO:0000313" key="2">
    <source>
        <dbReference type="Proteomes" id="UP001458880"/>
    </source>
</evidence>
<name>A0AAW1I683_POPJA</name>
<keyword evidence="2" id="KW-1185">Reference proteome</keyword>
<sequence>MKTSSLGNFNLRANNKSKAAWDYIRFKKGVSSAARECNLTANDFNDFFVRVGPEIISNSPPSPVSPEDLIPLRNIPSLSLGEVSFIEVKDVIVELASSNTPDLYDLSSNVIKLIKDHR</sequence>